<dbReference type="AlphaFoldDB" id="A0A1Y3PQJ7"/>
<organism evidence="1 2">
    <name type="scientific">Bacillus thermozeamaize</name>
    <dbReference type="NCBI Taxonomy" id="230954"/>
    <lineage>
        <taxon>Bacteria</taxon>
        <taxon>Bacillati</taxon>
        <taxon>Bacillota</taxon>
        <taxon>Bacilli</taxon>
        <taxon>Bacillales</taxon>
        <taxon>Bacillaceae</taxon>
        <taxon>Bacillus</taxon>
    </lineage>
</organism>
<proteinExistence type="predicted"/>
<gene>
    <name evidence="1" type="ORF">BAA01_02390</name>
</gene>
<protein>
    <submittedName>
        <fullName evidence="1">Uncharacterized protein</fullName>
    </submittedName>
</protein>
<dbReference type="EMBL" id="LZRT01000036">
    <property type="protein sequence ID" value="OUM89641.1"/>
    <property type="molecule type" value="Genomic_DNA"/>
</dbReference>
<reference evidence="2" key="1">
    <citation type="submission" date="2016-06" db="EMBL/GenBank/DDBJ databases">
        <authorList>
            <person name="Nascimento L."/>
            <person name="Pereira R.V."/>
            <person name="Martins L.F."/>
            <person name="Quaggio R.B."/>
            <person name="Silva A.M."/>
            <person name="Setubal J.C."/>
        </authorList>
    </citation>
    <scope>NUCLEOTIDE SEQUENCE [LARGE SCALE GENOMIC DNA]</scope>
</reference>
<sequence>MECPLCHRTKIGQIGLHRYYCSDCYIEFEPDDEEGTKIYDIMDDGTLKIREMEVLVAKME</sequence>
<evidence type="ECO:0000313" key="1">
    <source>
        <dbReference type="EMBL" id="OUM89641.1"/>
    </source>
</evidence>
<evidence type="ECO:0000313" key="2">
    <source>
        <dbReference type="Proteomes" id="UP000196475"/>
    </source>
</evidence>
<dbReference type="Proteomes" id="UP000196475">
    <property type="component" value="Unassembled WGS sequence"/>
</dbReference>
<comment type="caution">
    <text evidence="1">The sequence shown here is derived from an EMBL/GenBank/DDBJ whole genome shotgun (WGS) entry which is preliminary data.</text>
</comment>
<name>A0A1Y3PQJ7_9BACI</name>
<accession>A0A1Y3PQJ7</accession>